<evidence type="ECO:0000313" key="1">
    <source>
        <dbReference type="EMBL" id="MDW9213660.1"/>
    </source>
</evidence>
<reference evidence="1 2" key="1">
    <citation type="submission" date="2023-10" db="EMBL/GenBank/DDBJ databases">
        <title>Draft Genome Sequence of Bacillus thuringiensis serovar. toumanoffi 4059: Identification of a Novel Cry Protein Candidate.</title>
        <authorList>
            <person name="Murdoch R.W."/>
            <person name="Gemler B."/>
            <person name="Heater B.S."/>
        </authorList>
    </citation>
    <scope>NUCLEOTIDE SEQUENCE [LARGE SCALE GENOMIC DNA]</scope>
    <source>
        <strain evidence="1 2">4059</strain>
    </source>
</reference>
<dbReference type="Proteomes" id="UP001272716">
    <property type="component" value="Unassembled WGS sequence"/>
</dbReference>
<dbReference type="EMBL" id="JAWQCK010000009">
    <property type="protein sequence ID" value="MDW9213660.1"/>
    <property type="molecule type" value="Genomic_DNA"/>
</dbReference>
<organism evidence="1 2">
    <name type="scientific">Bacillus thuringiensis serovar toumanoffi</name>
    <dbReference type="NCBI Taxonomy" id="180862"/>
    <lineage>
        <taxon>Bacteria</taxon>
        <taxon>Bacillati</taxon>
        <taxon>Bacillota</taxon>
        <taxon>Bacilli</taxon>
        <taxon>Bacillales</taxon>
        <taxon>Bacillaceae</taxon>
        <taxon>Bacillus</taxon>
        <taxon>Bacillus cereus group</taxon>
    </lineage>
</organism>
<name>A0ABD5I908_BACTU</name>
<proteinExistence type="predicted"/>
<sequence>MEELIADWLEWFNDYPQGISPDELKEIERKIGELMGSMFIWSHHSEEREGFIKQFGDYFGEYIGFCKLVRDVYLEELKDELSY</sequence>
<dbReference type="AlphaFoldDB" id="A0ABD5I908"/>
<evidence type="ECO:0000313" key="2">
    <source>
        <dbReference type="Proteomes" id="UP001272716"/>
    </source>
</evidence>
<comment type="caution">
    <text evidence="1">The sequence shown here is derived from an EMBL/GenBank/DDBJ whole genome shotgun (WGS) entry which is preliminary data.</text>
</comment>
<gene>
    <name evidence="1" type="ORF">BTTOUR_33480</name>
</gene>
<accession>A0ABD5I908</accession>
<protein>
    <submittedName>
        <fullName evidence="1">Uncharacterized protein</fullName>
    </submittedName>
</protein>